<gene>
    <name evidence="3" type="ORF">UFOPK3124_01230</name>
    <name evidence="4" type="ORF">UFOPK3774_00277</name>
    <name evidence="5" type="ORF">UFOPK4049_00242</name>
</gene>
<dbReference type="EMBL" id="CAFAAY010000144">
    <property type="protein sequence ID" value="CAB4824494.1"/>
    <property type="molecule type" value="Genomic_DNA"/>
</dbReference>
<sequence>MATVGLTGGIGSGKSVVAGIFSDLGAAVLDADFLARSALERGTPGFDQAVATFGDQILKDGQIDRRALGEIVFNNPQERAKLEAIVHPQVRALFLGAVAQTGAGEVLVYEIPLLVETSAADHFDFIITVESDLEIRHERLINRGLLSHEISARISAQATSEERIAQSDAVIYNNGSRDELLSQVERIWSELITPLLRAK</sequence>
<dbReference type="PANTHER" id="PTHR10695:SF46">
    <property type="entry name" value="BIFUNCTIONAL COENZYME A SYNTHASE-RELATED"/>
    <property type="match status" value="1"/>
</dbReference>
<dbReference type="InterPro" id="IPR001977">
    <property type="entry name" value="Depp_CoAkinase"/>
</dbReference>
<dbReference type="EMBL" id="CAFBPB010000018">
    <property type="protein sequence ID" value="CAB4997861.1"/>
    <property type="molecule type" value="Genomic_DNA"/>
</dbReference>
<dbReference type="Pfam" id="PF01121">
    <property type="entry name" value="CoaE"/>
    <property type="match status" value="1"/>
</dbReference>
<dbReference type="EMBL" id="CAFBNG010000031">
    <property type="protein sequence ID" value="CAB4935002.1"/>
    <property type="molecule type" value="Genomic_DNA"/>
</dbReference>
<evidence type="ECO:0000256" key="2">
    <source>
        <dbReference type="ARBA" id="ARBA00022840"/>
    </source>
</evidence>
<evidence type="ECO:0000313" key="3">
    <source>
        <dbReference type="EMBL" id="CAB4824494.1"/>
    </source>
</evidence>
<dbReference type="GO" id="GO:0004140">
    <property type="term" value="F:dephospho-CoA kinase activity"/>
    <property type="evidence" value="ECO:0007669"/>
    <property type="project" value="InterPro"/>
</dbReference>
<dbReference type="NCBIfam" id="NF002879">
    <property type="entry name" value="PRK03333.1"/>
    <property type="match status" value="1"/>
</dbReference>
<keyword evidence="2" id="KW-0067">ATP-binding</keyword>
<dbReference type="AlphaFoldDB" id="A0A6J7NXU2"/>
<evidence type="ECO:0000313" key="4">
    <source>
        <dbReference type="EMBL" id="CAB4935002.1"/>
    </source>
</evidence>
<dbReference type="HAMAP" id="MF_00376">
    <property type="entry name" value="Dephospho_CoA_kinase"/>
    <property type="match status" value="1"/>
</dbReference>
<dbReference type="InterPro" id="IPR027417">
    <property type="entry name" value="P-loop_NTPase"/>
</dbReference>
<dbReference type="NCBIfam" id="TIGR00152">
    <property type="entry name" value="dephospho-CoA kinase"/>
    <property type="match status" value="1"/>
</dbReference>
<proteinExistence type="inferred from homology"/>
<dbReference type="SUPFAM" id="SSF52540">
    <property type="entry name" value="P-loop containing nucleoside triphosphate hydrolases"/>
    <property type="match status" value="1"/>
</dbReference>
<dbReference type="CDD" id="cd02022">
    <property type="entry name" value="DPCK"/>
    <property type="match status" value="1"/>
</dbReference>
<evidence type="ECO:0000256" key="1">
    <source>
        <dbReference type="ARBA" id="ARBA00022741"/>
    </source>
</evidence>
<accession>A0A6J7NXU2</accession>
<dbReference type="GO" id="GO:0015937">
    <property type="term" value="P:coenzyme A biosynthetic process"/>
    <property type="evidence" value="ECO:0007669"/>
    <property type="project" value="InterPro"/>
</dbReference>
<dbReference type="PROSITE" id="PS51219">
    <property type="entry name" value="DPCK"/>
    <property type="match status" value="1"/>
</dbReference>
<protein>
    <submittedName>
        <fullName evidence="5">Unannotated protein</fullName>
    </submittedName>
</protein>
<dbReference type="GO" id="GO:0005524">
    <property type="term" value="F:ATP binding"/>
    <property type="evidence" value="ECO:0007669"/>
    <property type="project" value="UniProtKB-KW"/>
</dbReference>
<evidence type="ECO:0000313" key="5">
    <source>
        <dbReference type="EMBL" id="CAB4997861.1"/>
    </source>
</evidence>
<keyword evidence="1" id="KW-0547">Nucleotide-binding</keyword>
<reference evidence="5" key="1">
    <citation type="submission" date="2020-05" db="EMBL/GenBank/DDBJ databases">
        <authorList>
            <person name="Chiriac C."/>
            <person name="Salcher M."/>
            <person name="Ghai R."/>
            <person name="Kavagutti S V."/>
        </authorList>
    </citation>
    <scope>NUCLEOTIDE SEQUENCE</scope>
</reference>
<dbReference type="PANTHER" id="PTHR10695">
    <property type="entry name" value="DEPHOSPHO-COA KINASE-RELATED"/>
    <property type="match status" value="1"/>
</dbReference>
<dbReference type="Gene3D" id="3.40.50.300">
    <property type="entry name" value="P-loop containing nucleotide triphosphate hydrolases"/>
    <property type="match status" value="1"/>
</dbReference>
<organism evidence="5">
    <name type="scientific">freshwater metagenome</name>
    <dbReference type="NCBI Taxonomy" id="449393"/>
    <lineage>
        <taxon>unclassified sequences</taxon>
        <taxon>metagenomes</taxon>
        <taxon>ecological metagenomes</taxon>
    </lineage>
</organism>
<name>A0A6J7NXU2_9ZZZZ</name>